<keyword evidence="3" id="KW-1185">Reference proteome</keyword>
<sequence>MLCCFKGGKRHAGSSAERGNEAATAGGEPETLANRIKSSFTCKRPPSLLKTHSTRVQVLSLSSTVPAGRSEHHLPSAFPVKGWGVVQDEARDCAPRSKSSNHMVSGDVGRPQLILHVWCVEQLAHLHPRTLERILPHLLALGSPGASCDARSAVASYWQLQEAQETLSSAGMEAARRPDGSLQPLPEAGESEDCLFLQPIGMTPAAEALLGCAPKPSECARILAQQLQFHCQAPSQRPISTTMHGSSSLAAALLDVAAQTLRCTPSIPASEPPSHGFGHTAPGSKPHTAVGHLPKQAQCGDGLVANVQAAYCTMPGGLLQPVLVLEHEILEAASVSSVREQHGLARAGGPNEGSFSLEAGPQKTSDSQLILTMGGRSADSAGALEDSSAGMLLNRAKLPVPARPSLPFAQPAQPSWPIHQSPAAGAQQQLLHGPMGSLPFRESMRIMLQGGAPLLTMAGSKNDGGFSSGPMSSPSMSTMV</sequence>
<protein>
    <submittedName>
        <fullName evidence="2">Uncharacterized protein</fullName>
    </submittedName>
</protein>
<proteinExistence type="predicted"/>
<reference evidence="2" key="1">
    <citation type="submission" date="2017-08" db="EMBL/GenBank/DDBJ databases">
        <authorList>
            <person name="Polle J.E."/>
            <person name="Barry K."/>
            <person name="Cushman J."/>
            <person name="Schmutz J."/>
            <person name="Tran D."/>
            <person name="Hathwaick L.T."/>
            <person name="Yim W.C."/>
            <person name="Jenkins J."/>
            <person name="Mckie-Krisberg Z.M."/>
            <person name="Prochnik S."/>
            <person name="Lindquist E."/>
            <person name="Dockter R.B."/>
            <person name="Adam C."/>
            <person name="Molina H."/>
            <person name="Bunkerborg J."/>
            <person name="Jin E."/>
            <person name="Buchheim M."/>
            <person name="Magnuson J."/>
        </authorList>
    </citation>
    <scope>NUCLEOTIDE SEQUENCE</scope>
    <source>
        <strain evidence="2">CCAP 19/18</strain>
    </source>
</reference>
<gene>
    <name evidence="2" type="ORF">DUNSADRAFT_682</name>
</gene>
<feature type="non-terminal residue" evidence="2">
    <location>
        <position position="480"/>
    </location>
</feature>
<feature type="region of interest" description="Disordered" evidence="1">
    <location>
        <begin position="461"/>
        <end position="480"/>
    </location>
</feature>
<accession>A0ABQ7FYJ0</accession>
<evidence type="ECO:0000256" key="1">
    <source>
        <dbReference type="SAM" id="MobiDB-lite"/>
    </source>
</evidence>
<dbReference type="EMBL" id="MU070507">
    <property type="protein sequence ID" value="KAF5827427.1"/>
    <property type="molecule type" value="Genomic_DNA"/>
</dbReference>
<name>A0ABQ7FYJ0_DUNSA</name>
<feature type="compositionally biased region" description="Low complexity" evidence="1">
    <location>
        <begin position="464"/>
        <end position="480"/>
    </location>
</feature>
<feature type="region of interest" description="Disordered" evidence="1">
    <location>
        <begin position="11"/>
        <end position="30"/>
    </location>
</feature>
<comment type="caution">
    <text evidence="2">The sequence shown here is derived from an EMBL/GenBank/DDBJ whole genome shotgun (WGS) entry which is preliminary data.</text>
</comment>
<dbReference type="Proteomes" id="UP000815325">
    <property type="component" value="Unassembled WGS sequence"/>
</dbReference>
<evidence type="ECO:0000313" key="3">
    <source>
        <dbReference type="Proteomes" id="UP000815325"/>
    </source>
</evidence>
<evidence type="ECO:0000313" key="2">
    <source>
        <dbReference type="EMBL" id="KAF5827427.1"/>
    </source>
</evidence>
<organism evidence="2 3">
    <name type="scientific">Dunaliella salina</name>
    <name type="common">Green alga</name>
    <name type="synonym">Protococcus salinus</name>
    <dbReference type="NCBI Taxonomy" id="3046"/>
    <lineage>
        <taxon>Eukaryota</taxon>
        <taxon>Viridiplantae</taxon>
        <taxon>Chlorophyta</taxon>
        <taxon>core chlorophytes</taxon>
        <taxon>Chlorophyceae</taxon>
        <taxon>CS clade</taxon>
        <taxon>Chlamydomonadales</taxon>
        <taxon>Dunaliellaceae</taxon>
        <taxon>Dunaliella</taxon>
    </lineage>
</organism>